<dbReference type="EMBL" id="BSSV01000003">
    <property type="protein sequence ID" value="GLX85435.1"/>
    <property type="molecule type" value="Genomic_DNA"/>
</dbReference>
<dbReference type="Proteomes" id="UP001157134">
    <property type="component" value="Unassembled WGS sequence"/>
</dbReference>
<evidence type="ECO:0000313" key="1">
    <source>
        <dbReference type="EMBL" id="GLX85435.1"/>
    </source>
</evidence>
<reference evidence="1 2" key="1">
    <citation type="submission" date="2023-03" db="EMBL/GenBank/DDBJ databases">
        <title>Thalassotalea loyana LMG 22536T draft genome sequence.</title>
        <authorList>
            <person name="Sawabe T."/>
        </authorList>
    </citation>
    <scope>NUCLEOTIDE SEQUENCE [LARGE SCALE GENOMIC DNA]</scope>
    <source>
        <strain evidence="1 2">LMG 22536</strain>
    </source>
</reference>
<gene>
    <name evidence="1" type="ORF">tloyanaT_16870</name>
</gene>
<dbReference type="RefSeq" id="WP_284297543.1">
    <property type="nucleotide sequence ID" value="NZ_BSSV01000003.1"/>
</dbReference>
<protein>
    <submittedName>
        <fullName evidence="1">DUF1415 domain-containing protein</fullName>
    </submittedName>
</protein>
<dbReference type="Pfam" id="PF07209">
    <property type="entry name" value="DUF1415"/>
    <property type="match status" value="1"/>
</dbReference>
<comment type="caution">
    <text evidence="1">The sequence shown here is derived from an EMBL/GenBank/DDBJ whole genome shotgun (WGS) entry which is preliminary data.</text>
</comment>
<accession>A0ABQ6HFA2</accession>
<sequence>MTEISNQCSDTIVEVTKTWLLDIVIGLNFCPFAKKEWANNTIDYCIDDARGITQAIDHLLTQCDKMATTSEIETSLMIYGSGFGNFDDYLDLLDLAQQYLVDAGFEGQFQLASFHPDYCFEGLSQHDVENYTNRSPYPMLHIIREDSMAKVLSVYKNPEKIPEDNMAITREKGADFFRQYLINNMDSNKE</sequence>
<name>A0ABQ6HFA2_9GAMM</name>
<keyword evidence="2" id="KW-1185">Reference proteome</keyword>
<dbReference type="InterPro" id="IPR009858">
    <property type="entry name" value="DUF1415"/>
</dbReference>
<proteinExistence type="predicted"/>
<organism evidence="1 2">
    <name type="scientific">Thalassotalea loyana</name>
    <dbReference type="NCBI Taxonomy" id="280483"/>
    <lineage>
        <taxon>Bacteria</taxon>
        <taxon>Pseudomonadati</taxon>
        <taxon>Pseudomonadota</taxon>
        <taxon>Gammaproteobacteria</taxon>
        <taxon>Alteromonadales</taxon>
        <taxon>Colwelliaceae</taxon>
        <taxon>Thalassotalea</taxon>
    </lineage>
</organism>
<evidence type="ECO:0000313" key="2">
    <source>
        <dbReference type="Proteomes" id="UP001157134"/>
    </source>
</evidence>